<feature type="compositionally biased region" description="Basic and acidic residues" evidence="2">
    <location>
        <begin position="724"/>
        <end position="734"/>
    </location>
</feature>
<feature type="compositionally biased region" description="Low complexity" evidence="2">
    <location>
        <begin position="1194"/>
        <end position="1208"/>
    </location>
</feature>
<dbReference type="AlphaFoldDB" id="A0A316YXC7"/>
<protein>
    <recommendedName>
        <fullName evidence="3">Protein Zds1 C-terminal domain-containing protein</fullName>
    </recommendedName>
</protein>
<dbReference type="PANTHER" id="PTHR28089">
    <property type="entry name" value="PROTEIN ZDS1-RELATED"/>
    <property type="match status" value="1"/>
</dbReference>
<feature type="compositionally biased region" description="Polar residues" evidence="2">
    <location>
        <begin position="616"/>
        <end position="632"/>
    </location>
</feature>
<feature type="compositionally biased region" description="Low complexity" evidence="2">
    <location>
        <begin position="469"/>
        <end position="483"/>
    </location>
</feature>
<feature type="region of interest" description="Disordered" evidence="2">
    <location>
        <begin position="878"/>
        <end position="964"/>
    </location>
</feature>
<dbReference type="STRING" id="215250.A0A316YXC7"/>
<dbReference type="GO" id="GO:0005737">
    <property type="term" value="C:cytoplasm"/>
    <property type="evidence" value="ECO:0007669"/>
    <property type="project" value="TreeGrafter"/>
</dbReference>
<feature type="compositionally biased region" description="Basic and acidic residues" evidence="2">
    <location>
        <begin position="1111"/>
        <end position="1120"/>
    </location>
</feature>
<feature type="region of interest" description="Disordered" evidence="2">
    <location>
        <begin position="467"/>
        <end position="764"/>
    </location>
</feature>
<evidence type="ECO:0000256" key="1">
    <source>
        <dbReference type="SAM" id="Coils"/>
    </source>
</evidence>
<evidence type="ECO:0000259" key="3">
    <source>
        <dbReference type="SMART" id="SM01327"/>
    </source>
</evidence>
<feature type="compositionally biased region" description="Low complexity" evidence="2">
    <location>
        <begin position="82"/>
        <end position="134"/>
    </location>
</feature>
<feature type="region of interest" description="Disordered" evidence="2">
    <location>
        <begin position="358"/>
        <end position="451"/>
    </location>
</feature>
<proteinExistence type="predicted"/>
<dbReference type="PANTHER" id="PTHR28089:SF1">
    <property type="entry name" value="PROTEIN ZDS1-RELATED"/>
    <property type="match status" value="1"/>
</dbReference>
<feature type="compositionally biased region" description="Basic and acidic residues" evidence="2">
    <location>
        <begin position="747"/>
        <end position="756"/>
    </location>
</feature>
<feature type="compositionally biased region" description="Basic and acidic residues" evidence="2">
    <location>
        <begin position="485"/>
        <end position="495"/>
    </location>
</feature>
<feature type="compositionally biased region" description="Polar residues" evidence="2">
    <location>
        <begin position="699"/>
        <end position="717"/>
    </location>
</feature>
<dbReference type="OrthoDB" id="5589766at2759"/>
<name>A0A316YXC7_9BASI</name>
<dbReference type="InterPro" id="IPR013941">
    <property type="entry name" value="ZDS1_C"/>
</dbReference>
<feature type="compositionally biased region" description="Low complexity" evidence="2">
    <location>
        <begin position="920"/>
        <end position="935"/>
    </location>
</feature>
<dbReference type="InterPro" id="IPR040206">
    <property type="entry name" value="Zds1/2"/>
</dbReference>
<organism evidence="4 5">
    <name type="scientific">Acaromyces ingoldii</name>
    <dbReference type="NCBI Taxonomy" id="215250"/>
    <lineage>
        <taxon>Eukaryota</taxon>
        <taxon>Fungi</taxon>
        <taxon>Dikarya</taxon>
        <taxon>Basidiomycota</taxon>
        <taxon>Ustilaginomycotina</taxon>
        <taxon>Exobasidiomycetes</taxon>
        <taxon>Exobasidiales</taxon>
        <taxon>Cryptobasidiaceae</taxon>
        <taxon>Acaromyces</taxon>
    </lineage>
</organism>
<dbReference type="InParanoid" id="A0A316YXC7"/>
<feature type="region of interest" description="Disordered" evidence="2">
    <location>
        <begin position="159"/>
        <end position="283"/>
    </location>
</feature>
<feature type="compositionally biased region" description="Low complexity" evidence="2">
    <location>
        <begin position="27"/>
        <end position="39"/>
    </location>
</feature>
<dbReference type="SMART" id="SM01327">
    <property type="entry name" value="Zds_C"/>
    <property type="match status" value="1"/>
</dbReference>
<feature type="compositionally biased region" description="Low complexity" evidence="2">
    <location>
        <begin position="53"/>
        <end position="68"/>
    </location>
</feature>
<feature type="compositionally biased region" description="Basic and acidic residues" evidence="2">
    <location>
        <begin position="686"/>
        <end position="698"/>
    </location>
</feature>
<feature type="compositionally biased region" description="Basic and acidic residues" evidence="2">
    <location>
        <begin position="163"/>
        <end position="180"/>
    </location>
</feature>
<dbReference type="Proteomes" id="UP000245768">
    <property type="component" value="Unassembled WGS sequence"/>
</dbReference>
<feature type="region of interest" description="Disordered" evidence="2">
    <location>
        <begin position="1042"/>
        <end position="1251"/>
    </location>
</feature>
<keyword evidence="5" id="KW-1185">Reference proteome</keyword>
<dbReference type="GO" id="GO:0010971">
    <property type="term" value="P:positive regulation of G2/M transition of mitotic cell cycle"/>
    <property type="evidence" value="ECO:0007669"/>
    <property type="project" value="TreeGrafter"/>
</dbReference>
<feature type="coiled-coil region" evidence="1">
    <location>
        <begin position="826"/>
        <end position="878"/>
    </location>
</feature>
<dbReference type="Pfam" id="PF08632">
    <property type="entry name" value="Zds_C"/>
    <property type="match status" value="1"/>
</dbReference>
<evidence type="ECO:0000256" key="2">
    <source>
        <dbReference type="SAM" id="MobiDB-lite"/>
    </source>
</evidence>
<dbReference type="GO" id="GO:0030010">
    <property type="term" value="P:establishment of cell polarity"/>
    <property type="evidence" value="ECO:0007669"/>
    <property type="project" value="TreeGrafter"/>
</dbReference>
<gene>
    <name evidence="4" type="ORF">FA10DRAFT_258002</name>
</gene>
<dbReference type="RefSeq" id="XP_025380970.1">
    <property type="nucleotide sequence ID" value="XM_025519884.1"/>
</dbReference>
<accession>A0A316YXC7</accession>
<keyword evidence="1" id="KW-0175">Coiled coil</keyword>
<feature type="region of interest" description="Disordered" evidence="2">
    <location>
        <begin position="17"/>
        <end position="146"/>
    </location>
</feature>
<evidence type="ECO:0000313" key="5">
    <source>
        <dbReference type="Proteomes" id="UP000245768"/>
    </source>
</evidence>
<feature type="compositionally biased region" description="Polar residues" evidence="2">
    <location>
        <begin position="1151"/>
        <end position="1160"/>
    </location>
</feature>
<feature type="region of interest" description="Disordered" evidence="2">
    <location>
        <begin position="980"/>
        <end position="1010"/>
    </location>
</feature>
<dbReference type="GeneID" id="37041800"/>
<feature type="domain" description="Protein Zds1 C-terminal" evidence="3">
    <location>
        <begin position="775"/>
        <end position="827"/>
    </location>
</feature>
<reference evidence="4 5" key="1">
    <citation type="journal article" date="2018" name="Mol. Biol. Evol.">
        <title>Broad Genomic Sampling Reveals a Smut Pathogenic Ancestry of the Fungal Clade Ustilaginomycotina.</title>
        <authorList>
            <person name="Kijpornyongpan T."/>
            <person name="Mondo S.J."/>
            <person name="Barry K."/>
            <person name="Sandor L."/>
            <person name="Lee J."/>
            <person name="Lipzen A."/>
            <person name="Pangilinan J."/>
            <person name="LaButti K."/>
            <person name="Hainaut M."/>
            <person name="Henrissat B."/>
            <person name="Grigoriev I.V."/>
            <person name="Spatafora J.W."/>
            <person name="Aime M.C."/>
        </authorList>
    </citation>
    <scope>NUCLEOTIDE SEQUENCE [LARGE SCALE GENOMIC DNA]</scope>
    <source>
        <strain evidence="4 5">MCA 4198</strain>
    </source>
</reference>
<feature type="compositionally biased region" description="Low complexity" evidence="2">
    <location>
        <begin position="549"/>
        <end position="562"/>
    </location>
</feature>
<sequence length="1251" mass="131678">MQNITESEFQREVQALKSHRRISVNRPLLDPDLPDLAAAHGGGRELLGSEDGSSSSSSPSSSPHNSPSRGIDLSDHGPTMRSASSSSSPEAGSSSGGRQAFTARRRGAGALAAAGASASPSGESDGAASAATSSDDTPLTRPLDPSHLFWVPASVHPEISPNDFRKFLQDHASRAAKGEGADGLSSASTVDPTSPGSPPPSPVDALVHRSTSIARRGSTLRRQYQPEHEDDGGSSSSSGGSGMNTPTLPGLSIPGTPRSGASLRKVGSRGSNFASSRGEPTLSIDDLQKLEKLAEDASRSNDPAELRSVLRRTMSLNVAPSALDQVDAVPAEAGVEDAPLIVPRPGQILRRAARTKIRKASLGESSGAGNRAAGLRRRGAASPSFGHRQRDHQSQSSGDLTLDKDTVEMAGVAMALSDQRRQSDLSSDLSSGEDEAGIEASKRASEGATESIVDAYSRDSYISDGTQRTSVTSVTDSISSSNDTMEERRGEDHSPPETPTPQTIGASQRGGGYFDVVRDTKPSESNDSERASPLYESPAQSPTEAFEYSSSSQRPIRPIPVQQVPPVPSFEKKRPTPAAQSPPPASSAPPSLAQTRDVGPPGHGLVKADTMPIMPSATSKPIVTAQKEQQPSARRAVSPPLPQPSRHGKEKKSSFGLSWFGLGKEDDDEKESGGAKSKLSKREKKERKEKEREAEQFHHTSAQQQQAHNVPSASSFSGAMAVAPDKDKDKDKDSSGFLGSLFGKKRGHEEAQHGSKAETGPYGQITAGSLLDRGMGKGPYVNYYRYPIHIERAVYRLSHIKLANPRRPLYEQVLISNLMFWYLSIINRSQQQQQQLQQQQQQLQQATAQQPQQQQQAQQQQQTQQQQQQQQLQASQAQSAQQEATGGQVKTLAAAQDHQEHEEPEFSETITGQQLPDVGAVTEPSVSTSAAAAPSKVQQPQKTKRGGLTKPNRAPPGSRSAETAIPAAGYGAQHRQLNDEFSHVGGSGSASNYGGDHGSNGMLGGGPSISVGQVVDPRALQAYGGGAGVNRGPSTSAYMEYSTGESYDESSGGLSDVAAGGTRRVSPQPTVQRVVSGGGGSSTSRRGAGTDEHAWLGSGGSARIGPGRRSPSAEDRRSDPSADIWKAEGGVSAIEGWTKQSAASRKPYRSSDPQQSTNKPVNGEEVEGRYSFEPEAFEGGAARSKARAKDGAMSTSSSGKSLSSTLSSGSGGSNSDGQAPTHNNDAEFIPIVGSGSSAMLDAARTSQSRRR</sequence>
<dbReference type="EMBL" id="KZ819634">
    <property type="protein sequence ID" value="PWN93772.1"/>
    <property type="molecule type" value="Genomic_DNA"/>
</dbReference>
<evidence type="ECO:0000313" key="4">
    <source>
        <dbReference type="EMBL" id="PWN93772.1"/>
    </source>
</evidence>
<feature type="compositionally biased region" description="Gly residues" evidence="2">
    <location>
        <begin position="995"/>
        <end position="1007"/>
    </location>
</feature>
<feature type="compositionally biased region" description="Basic and acidic residues" evidence="2">
    <location>
        <begin position="516"/>
        <end position="530"/>
    </location>
</feature>